<name>A0A2P7B108_9HYPH</name>
<dbReference type="Pfam" id="PF04932">
    <property type="entry name" value="Wzy_C"/>
    <property type="match status" value="1"/>
</dbReference>
<dbReference type="PANTHER" id="PTHR37422">
    <property type="entry name" value="TEICHURONIC ACID BIOSYNTHESIS PROTEIN TUAE"/>
    <property type="match status" value="1"/>
</dbReference>
<evidence type="ECO:0000256" key="3">
    <source>
        <dbReference type="ARBA" id="ARBA00022989"/>
    </source>
</evidence>
<dbReference type="OrthoDB" id="4391260at2"/>
<dbReference type="AlphaFoldDB" id="A0A2P7B108"/>
<feature type="domain" description="O-antigen ligase-related" evidence="6">
    <location>
        <begin position="212"/>
        <end position="360"/>
    </location>
</feature>
<feature type="transmembrane region" description="Helical" evidence="5">
    <location>
        <begin position="110"/>
        <end position="129"/>
    </location>
</feature>
<keyword evidence="8" id="KW-1185">Reference proteome</keyword>
<reference evidence="8" key="1">
    <citation type="submission" date="2017-11" db="EMBL/GenBank/DDBJ databases">
        <authorList>
            <person name="Kuznetsova I."/>
            <person name="Sazanova A."/>
            <person name="Chirak E."/>
            <person name="Safronova V."/>
            <person name="Willems A."/>
        </authorList>
    </citation>
    <scope>NUCLEOTIDE SEQUENCE [LARGE SCALE GENOMIC DNA]</scope>
    <source>
        <strain evidence="8">PEPV15</strain>
    </source>
</reference>
<keyword evidence="4 5" id="KW-0472">Membrane</keyword>
<dbReference type="EMBL" id="PGGN01000001">
    <property type="protein sequence ID" value="PSH60150.1"/>
    <property type="molecule type" value="Genomic_DNA"/>
</dbReference>
<evidence type="ECO:0000256" key="4">
    <source>
        <dbReference type="ARBA" id="ARBA00023136"/>
    </source>
</evidence>
<feature type="transmembrane region" description="Helical" evidence="5">
    <location>
        <begin position="348"/>
        <end position="370"/>
    </location>
</feature>
<evidence type="ECO:0000256" key="5">
    <source>
        <dbReference type="SAM" id="Phobius"/>
    </source>
</evidence>
<feature type="transmembrane region" description="Helical" evidence="5">
    <location>
        <begin position="227"/>
        <end position="245"/>
    </location>
</feature>
<sequence>MSSIGNLRRTDAARPLPLRLVASLVAALILCVLLISFRPFQPASTAIAGSGGDLVNQLGFGALGGIAVLAMMVLANPRTLLALISPMWILMFGFLFLSTFAAIDPAAAQRAVLFTLIAVLCVVAVLALPRDADGFSLALVIAAFAVLILSYAGLVAVPDLAKHTANEIEAQHAGLWRGIFAHKNIAGPVMAAFSFGGIYLIRRGWRGIGIVLLVLALWFVAHTGSKTATALVPIVVFLVMFPNMFGFRLLAALLIAAALTGFFFFTIGTLFFPATHDLLVQIGADTTFTGRTSIWQFALEKLSAKPWSGYGFESFWEALVVRQAENPSYYLDWDVRGIVHAHNGYLDIAIAMGYPAMICALIVLIVLPLVDYVRCLKKRENVFAADFFMMCLTFALMNAFLESFFFRRADPVWLLVVMACFGLRMTARIPIATRT</sequence>
<evidence type="ECO:0000259" key="6">
    <source>
        <dbReference type="Pfam" id="PF04932"/>
    </source>
</evidence>
<dbReference type="InterPro" id="IPR007016">
    <property type="entry name" value="O-antigen_ligase-rel_domated"/>
</dbReference>
<organism evidence="7 8">
    <name type="scientific">Phyllobacterium endophyticum</name>
    <dbReference type="NCBI Taxonomy" id="1149773"/>
    <lineage>
        <taxon>Bacteria</taxon>
        <taxon>Pseudomonadati</taxon>
        <taxon>Pseudomonadota</taxon>
        <taxon>Alphaproteobacteria</taxon>
        <taxon>Hyphomicrobiales</taxon>
        <taxon>Phyllobacteriaceae</taxon>
        <taxon>Phyllobacterium</taxon>
    </lineage>
</organism>
<evidence type="ECO:0000256" key="2">
    <source>
        <dbReference type="ARBA" id="ARBA00022692"/>
    </source>
</evidence>
<evidence type="ECO:0000313" key="8">
    <source>
        <dbReference type="Proteomes" id="UP000241158"/>
    </source>
</evidence>
<feature type="transmembrane region" description="Helical" evidence="5">
    <location>
        <begin position="81"/>
        <end position="103"/>
    </location>
</feature>
<feature type="transmembrane region" description="Helical" evidence="5">
    <location>
        <begin position="252"/>
        <end position="272"/>
    </location>
</feature>
<evidence type="ECO:0000313" key="7">
    <source>
        <dbReference type="EMBL" id="PSH60150.1"/>
    </source>
</evidence>
<dbReference type="InterPro" id="IPR051533">
    <property type="entry name" value="WaaL-like"/>
</dbReference>
<evidence type="ECO:0000256" key="1">
    <source>
        <dbReference type="ARBA" id="ARBA00004141"/>
    </source>
</evidence>
<accession>A0A2P7B108</accession>
<feature type="transmembrane region" description="Helical" evidence="5">
    <location>
        <begin position="135"/>
        <end position="157"/>
    </location>
</feature>
<gene>
    <name evidence="7" type="ORF">CU100_05445</name>
</gene>
<protein>
    <submittedName>
        <fullName evidence="7">Biotin transporter BioY</fullName>
    </submittedName>
</protein>
<comment type="caution">
    <text evidence="7">The sequence shown here is derived from an EMBL/GenBank/DDBJ whole genome shotgun (WGS) entry which is preliminary data.</text>
</comment>
<dbReference type="Proteomes" id="UP000241158">
    <property type="component" value="Unassembled WGS sequence"/>
</dbReference>
<keyword evidence="3 5" id="KW-1133">Transmembrane helix</keyword>
<feature type="transmembrane region" description="Helical" evidence="5">
    <location>
        <begin position="58"/>
        <end position="75"/>
    </location>
</feature>
<proteinExistence type="predicted"/>
<feature type="transmembrane region" description="Helical" evidence="5">
    <location>
        <begin position="382"/>
        <end position="406"/>
    </location>
</feature>
<dbReference type="RefSeq" id="WP_106715465.1">
    <property type="nucleotide sequence ID" value="NZ_JACHXT010000004.1"/>
</dbReference>
<feature type="transmembrane region" description="Helical" evidence="5">
    <location>
        <begin position="204"/>
        <end position="221"/>
    </location>
</feature>
<keyword evidence="2 5" id="KW-0812">Transmembrane</keyword>
<dbReference type="PANTHER" id="PTHR37422:SF21">
    <property type="entry name" value="EXOQ-LIKE PROTEIN"/>
    <property type="match status" value="1"/>
</dbReference>
<dbReference type="GO" id="GO:0016020">
    <property type="term" value="C:membrane"/>
    <property type="evidence" value="ECO:0007669"/>
    <property type="project" value="UniProtKB-SubCell"/>
</dbReference>
<feature type="transmembrane region" description="Helical" evidence="5">
    <location>
        <begin position="20"/>
        <end position="37"/>
    </location>
</feature>
<feature type="transmembrane region" description="Helical" evidence="5">
    <location>
        <begin position="412"/>
        <end position="431"/>
    </location>
</feature>
<comment type="subcellular location">
    <subcellularLocation>
        <location evidence="1">Membrane</location>
        <topology evidence="1">Multi-pass membrane protein</topology>
    </subcellularLocation>
</comment>